<dbReference type="InterPro" id="IPR039426">
    <property type="entry name" value="TonB-dep_rcpt-like"/>
</dbReference>
<keyword evidence="4" id="KW-0410">Iron transport</keyword>
<dbReference type="AlphaFoldDB" id="Q2G525"/>
<keyword evidence="14" id="KW-0732">Signal</keyword>
<keyword evidence="3 11" id="KW-1134">Transmembrane beta strand</keyword>
<evidence type="ECO:0000256" key="10">
    <source>
        <dbReference type="ARBA" id="ARBA00023237"/>
    </source>
</evidence>
<dbReference type="InterPro" id="IPR036942">
    <property type="entry name" value="Beta-barrel_TonB_sf"/>
</dbReference>
<dbReference type="GO" id="GO:0009279">
    <property type="term" value="C:cell outer membrane"/>
    <property type="evidence" value="ECO:0007669"/>
    <property type="project" value="UniProtKB-SubCell"/>
</dbReference>
<reference evidence="18" key="1">
    <citation type="submission" date="2006-01" db="EMBL/GenBank/DDBJ databases">
        <title>Complete sequence of Novosphingobium aromaticivorans DSM 12444.</title>
        <authorList>
            <consortium name="US DOE Joint Genome Institute"/>
            <person name="Copeland A."/>
            <person name="Lucas S."/>
            <person name="Lapidus A."/>
            <person name="Barry K."/>
            <person name="Detter J.C."/>
            <person name="Glavina T."/>
            <person name="Hammon N."/>
            <person name="Israni S."/>
            <person name="Pitluck S."/>
            <person name="Chain P."/>
            <person name="Malfatti S."/>
            <person name="Shin M."/>
            <person name="Vergez L."/>
            <person name="Schmutz J."/>
            <person name="Larimer F."/>
            <person name="Land M."/>
            <person name="Kyrpides N."/>
            <person name="Ivanova N."/>
            <person name="Fredrickson J."/>
            <person name="Balkwill D."/>
            <person name="Romine M.F."/>
            <person name="Richardson P."/>
        </authorList>
    </citation>
    <scope>NUCLEOTIDE SEQUENCE [LARGE SCALE GENOMIC DNA]</scope>
    <source>
        <strain evidence="18">ATCC 700278 / DSM 12444 / CCUG 56034 / CIP 105152 / NBRC 16084 / F199</strain>
    </source>
</reference>
<dbReference type="Proteomes" id="UP000009134">
    <property type="component" value="Chromosome"/>
</dbReference>
<keyword evidence="10 11" id="KW-0998">Cell outer membrane</keyword>
<evidence type="ECO:0000256" key="1">
    <source>
        <dbReference type="ARBA" id="ARBA00004571"/>
    </source>
</evidence>
<evidence type="ECO:0000256" key="6">
    <source>
        <dbReference type="ARBA" id="ARBA00023004"/>
    </source>
</evidence>
<dbReference type="eggNOG" id="COG4774">
    <property type="taxonomic scope" value="Bacteria"/>
</dbReference>
<evidence type="ECO:0000256" key="14">
    <source>
        <dbReference type="SAM" id="SignalP"/>
    </source>
</evidence>
<evidence type="ECO:0000256" key="12">
    <source>
        <dbReference type="PROSITE-ProRule" id="PRU10143"/>
    </source>
</evidence>
<evidence type="ECO:0000259" key="16">
    <source>
        <dbReference type="Pfam" id="PF07715"/>
    </source>
</evidence>
<proteinExistence type="inferred from homology"/>
<dbReference type="GO" id="GO:0006826">
    <property type="term" value="P:iron ion transport"/>
    <property type="evidence" value="ECO:0007669"/>
    <property type="project" value="UniProtKB-KW"/>
</dbReference>
<dbReference type="Pfam" id="PF07715">
    <property type="entry name" value="Plug"/>
    <property type="match status" value="1"/>
</dbReference>
<dbReference type="EMBL" id="CP000248">
    <property type="protein sequence ID" value="ABD27048.1"/>
    <property type="molecule type" value="Genomic_DNA"/>
</dbReference>
<dbReference type="PROSITE" id="PS00430">
    <property type="entry name" value="TONB_DEPENDENT_REC_1"/>
    <property type="match status" value="1"/>
</dbReference>
<dbReference type="InterPro" id="IPR012910">
    <property type="entry name" value="Plug_dom"/>
</dbReference>
<evidence type="ECO:0000256" key="9">
    <source>
        <dbReference type="ARBA" id="ARBA00023136"/>
    </source>
</evidence>
<feature type="domain" description="TonB-dependent receptor-like beta-barrel" evidence="15">
    <location>
        <begin position="306"/>
        <end position="768"/>
    </location>
</feature>
<keyword evidence="9 11" id="KW-0472">Membrane</keyword>
<feature type="short sequence motif" description="TonB box" evidence="12">
    <location>
        <begin position="59"/>
        <end position="65"/>
    </location>
</feature>
<keyword evidence="2 11" id="KW-0813">Transport</keyword>
<evidence type="ECO:0000256" key="7">
    <source>
        <dbReference type="ARBA" id="ARBA00023065"/>
    </source>
</evidence>
<sequence length="807" mass="86389">MITIPRTNRHGPRSTAHVLMMGSAMLMAMLAAPTAARAQDQDGSTQQASGTEPDYHVDTIVVTATRRAQSLQDVGLSITAIGGEELAARGATDIESFAPSIPNLGFGATNDGVLANRSISIRGIEGLNTTGFYIDDVPLDPSVSPLVLDVERIEVLRGPQGTLYGARGLGGTVRMITKQPEFDGLSGKAHARISTVKEGDLNLSADGAINVPVGEQAAVRLSGYYDRQSGIFDRVVGPIASPGIAAASGSGLTGGSAIVRKNVDDKTTFGGMAALRIRPAADLDITARLMAQKTKLDGYPLADFAFDPDSETSPTVLKADDFTQNRLFDIAEGGTDRWVQASLGISYDAGFGTVSSSTGYFNRRTQETEDSSEFISFTLLGPILQSAGLPTEPAAVQSPIHQRLDFRTFVQELRFVSDFKGPLQLTAGLFYQDTDSREAFTPDNIAPGFDEIFSTQLNGGVAASGFTGFGDLIFRSDSRFKVKEFGAYGEASIKPVDRLTLTVGARYFDVKTRFTDFQEGFAVGSSVSVGPLRSKEHGVNLKFLAEFKASEDVNLYASAAEGFRIGGANSELPSGLGCPAQAQALGINPDDATTFQSDSLWSYEAGVKSTLGGGVATVNAAAFYIDFSNIQQRVLLECGFDFVANIGAARSKGFELETALHPVRGLTLGVNLGYTDSRFSETVPGLVTKGDRIQQVPQWTASANADYRFALDSEWEMFVRGDLAYVGSSISRVVDAANPRTRPSYTLLNTRLGLSRDRYTVTLFVDNLTNEDAVFGDNRTLAAEAYGRPRIVRNRPRTIGLDLALEF</sequence>
<evidence type="ECO:0000256" key="8">
    <source>
        <dbReference type="ARBA" id="ARBA00023077"/>
    </source>
</evidence>
<gene>
    <name evidence="17" type="ordered locus">Saro_2612</name>
</gene>
<keyword evidence="7" id="KW-0406">Ion transport</keyword>
<dbReference type="Pfam" id="PF00593">
    <property type="entry name" value="TonB_dep_Rec_b-barrel"/>
    <property type="match status" value="1"/>
</dbReference>
<protein>
    <submittedName>
        <fullName evidence="17">TonB-dependent receptor</fullName>
    </submittedName>
</protein>
<evidence type="ECO:0000256" key="5">
    <source>
        <dbReference type="ARBA" id="ARBA00022692"/>
    </source>
</evidence>
<keyword evidence="6" id="KW-0408">Iron</keyword>
<keyword evidence="17" id="KW-0675">Receptor</keyword>
<keyword evidence="5 11" id="KW-0812">Transmembrane</keyword>
<feature type="signal peptide" evidence="14">
    <location>
        <begin position="1"/>
        <end position="38"/>
    </location>
</feature>
<dbReference type="PANTHER" id="PTHR32552">
    <property type="entry name" value="FERRICHROME IRON RECEPTOR-RELATED"/>
    <property type="match status" value="1"/>
</dbReference>
<comment type="similarity">
    <text evidence="11 13">Belongs to the TonB-dependent receptor family.</text>
</comment>
<dbReference type="SUPFAM" id="SSF56935">
    <property type="entry name" value="Porins"/>
    <property type="match status" value="1"/>
</dbReference>
<dbReference type="PANTHER" id="PTHR32552:SF81">
    <property type="entry name" value="TONB-DEPENDENT OUTER MEMBRANE RECEPTOR"/>
    <property type="match status" value="1"/>
</dbReference>
<evidence type="ECO:0000256" key="3">
    <source>
        <dbReference type="ARBA" id="ARBA00022452"/>
    </source>
</evidence>
<keyword evidence="18" id="KW-1185">Reference proteome</keyword>
<evidence type="ECO:0000256" key="11">
    <source>
        <dbReference type="PROSITE-ProRule" id="PRU01360"/>
    </source>
</evidence>
<evidence type="ECO:0000313" key="18">
    <source>
        <dbReference type="Proteomes" id="UP000009134"/>
    </source>
</evidence>
<evidence type="ECO:0000256" key="13">
    <source>
        <dbReference type="RuleBase" id="RU003357"/>
    </source>
</evidence>
<dbReference type="PROSITE" id="PS52016">
    <property type="entry name" value="TONB_DEPENDENT_REC_3"/>
    <property type="match status" value="1"/>
</dbReference>
<dbReference type="RefSeq" id="WP_011446254.1">
    <property type="nucleotide sequence ID" value="NC_007794.1"/>
</dbReference>
<evidence type="ECO:0000256" key="2">
    <source>
        <dbReference type="ARBA" id="ARBA00022448"/>
    </source>
</evidence>
<dbReference type="STRING" id="279238.Saro_2612"/>
<evidence type="ECO:0000259" key="15">
    <source>
        <dbReference type="Pfam" id="PF00593"/>
    </source>
</evidence>
<evidence type="ECO:0000256" key="4">
    <source>
        <dbReference type="ARBA" id="ARBA00022496"/>
    </source>
</evidence>
<dbReference type="InterPro" id="IPR000531">
    <property type="entry name" value="Beta-barrel_TonB"/>
</dbReference>
<dbReference type="Gene3D" id="2.40.170.20">
    <property type="entry name" value="TonB-dependent receptor, beta-barrel domain"/>
    <property type="match status" value="1"/>
</dbReference>
<feature type="domain" description="TonB-dependent receptor plug" evidence="16">
    <location>
        <begin position="71"/>
        <end position="172"/>
    </location>
</feature>
<dbReference type="InterPro" id="IPR010916">
    <property type="entry name" value="TonB_box_CS"/>
</dbReference>
<organism evidence="17 18">
    <name type="scientific">Novosphingobium aromaticivorans (strain ATCC 700278 / DSM 12444 / CCUG 56034 / CIP 105152 / NBRC 16084 / F199)</name>
    <dbReference type="NCBI Taxonomy" id="279238"/>
    <lineage>
        <taxon>Bacteria</taxon>
        <taxon>Pseudomonadati</taxon>
        <taxon>Pseudomonadota</taxon>
        <taxon>Alphaproteobacteria</taxon>
        <taxon>Sphingomonadales</taxon>
        <taxon>Sphingomonadaceae</taxon>
        <taxon>Novosphingobium</taxon>
    </lineage>
</organism>
<dbReference type="HOGENOM" id="CLU_008287_15_1_5"/>
<accession>Q2G525</accession>
<comment type="subcellular location">
    <subcellularLocation>
        <location evidence="1 11">Cell outer membrane</location>
        <topology evidence="1 11">Multi-pass membrane protein</topology>
    </subcellularLocation>
</comment>
<evidence type="ECO:0000313" key="17">
    <source>
        <dbReference type="EMBL" id="ABD27048.1"/>
    </source>
</evidence>
<feature type="chain" id="PRO_5004207925" evidence="14">
    <location>
        <begin position="39"/>
        <end position="807"/>
    </location>
</feature>
<dbReference type="KEGG" id="nar:Saro_2612"/>
<keyword evidence="8 12" id="KW-0798">TonB box</keyword>
<name>Q2G525_NOVAD</name>